<reference evidence="1 2" key="1">
    <citation type="submission" date="2021-08" db="EMBL/GenBank/DDBJ databases">
        <title>Draft Genome Sequence of Phanerochaete sordida strain YK-624.</title>
        <authorList>
            <person name="Mori T."/>
            <person name="Dohra H."/>
            <person name="Suzuki T."/>
            <person name="Kawagishi H."/>
            <person name="Hirai H."/>
        </authorList>
    </citation>
    <scope>NUCLEOTIDE SEQUENCE [LARGE SCALE GENOMIC DNA]</scope>
    <source>
        <strain evidence="1 2">YK-624</strain>
    </source>
</reference>
<comment type="caution">
    <text evidence="1">The sequence shown here is derived from an EMBL/GenBank/DDBJ whole genome shotgun (WGS) entry which is preliminary data.</text>
</comment>
<keyword evidence="2" id="KW-1185">Reference proteome</keyword>
<sequence length="342" mass="37113">MAHSCASAVYAEQLVSRGYGLPLWRPEPANPMDEVEIGDVGYVSEGEFIRLFNAMRPADDPLNADGVPSGFVILQPSARLLRSDEHHLPPGPVCTTTTTYRQASGELEASSIVGASYTFTCKSSHGAVAVLGDSGHQKWYLRNVKFREYIVKHHASWYAFAIEREHDIAPGSLVLVSGWLKTSEWALATFANHGKTHDVSLSASAGSYASAAFTAAAGTEVAMSVEQRCGPQRTRTADGKLPRGKRYLYAPKRQTCKVHGTKAYPAEHGAGRLEPSDEDCEIYEAGDTSGGSMEIEEMPSVSDRTAAVDSVDIILDYLMEPCPLFPSTETAPVTFKRHRSLA</sequence>
<protein>
    <submittedName>
        <fullName evidence="1">Uncharacterized protein</fullName>
    </submittedName>
</protein>
<dbReference type="EMBL" id="BPQB01000014">
    <property type="protein sequence ID" value="GJE89753.1"/>
    <property type="molecule type" value="Genomic_DNA"/>
</dbReference>
<gene>
    <name evidence="1" type="ORF">PsYK624_058590</name>
</gene>
<dbReference type="OrthoDB" id="3222453at2759"/>
<organism evidence="1 2">
    <name type="scientific">Phanerochaete sordida</name>
    <dbReference type="NCBI Taxonomy" id="48140"/>
    <lineage>
        <taxon>Eukaryota</taxon>
        <taxon>Fungi</taxon>
        <taxon>Dikarya</taxon>
        <taxon>Basidiomycota</taxon>
        <taxon>Agaricomycotina</taxon>
        <taxon>Agaricomycetes</taxon>
        <taxon>Polyporales</taxon>
        <taxon>Phanerochaetaceae</taxon>
        <taxon>Phanerochaete</taxon>
    </lineage>
</organism>
<dbReference type="Proteomes" id="UP000703269">
    <property type="component" value="Unassembled WGS sequence"/>
</dbReference>
<proteinExistence type="predicted"/>
<name>A0A9P3G7J4_9APHY</name>
<evidence type="ECO:0000313" key="2">
    <source>
        <dbReference type="Proteomes" id="UP000703269"/>
    </source>
</evidence>
<dbReference type="AlphaFoldDB" id="A0A9P3G7J4"/>
<evidence type="ECO:0000313" key="1">
    <source>
        <dbReference type="EMBL" id="GJE89753.1"/>
    </source>
</evidence>
<accession>A0A9P3G7J4</accession>